<dbReference type="PANTHER" id="PTHR12830:SF9">
    <property type="entry name" value="ANAPHASE-PROMOTING COMPLEX SUBUNIT 5"/>
    <property type="match status" value="1"/>
</dbReference>
<accession>A0AAW2D6K0</accession>
<keyword evidence="2" id="KW-0498">Mitosis</keyword>
<dbReference type="AlphaFoldDB" id="A0AAW2D6K0"/>
<keyword evidence="3" id="KW-0833">Ubl conjugation pathway</keyword>
<proteinExistence type="predicted"/>
<evidence type="ECO:0000256" key="4">
    <source>
        <dbReference type="ARBA" id="ARBA00023306"/>
    </source>
</evidence>
<gene>
    <name evidence="5" type="ORF">SO802_012516</name>
</gene>
<dbReference type="GO" id="GO:0051301">
    <property type="term" value="P:cell division"/>
    <property type="evidence" value="ECO:0007669"/>
    <property type="project" value="UniProtKB-KW"/>
</dbReference>
<evidence type="ECO:0000256" key="3">
    <source>
        <dbReference type="ARBA" id="ARBA00022786"/>
    </source>
</evidence>
<comment type="caution">
    <text evidence="5">The sequence shown here is derived from an EMBL/GenBank/DDBJ whole genome shotgun (WGS) entry which is preliminary data.</text>
</comment>
<evidence type="ECO:0000313" key="5">
    <source>
        <dbReference type="EMBL" id="KAL0004955.1"/>
    </source>
</evidence>
<evidence type="ECO:0000313" key="6">
    <source>
        <dbReference type="Proteomes" id="UP001459277"/>
    </source>
</evidence>
<dbReference type="Proteomes" id="UP001459277">
    <property type="component" value="Unassembled WGS sequence"/>
</dbReference>
<sequence>MEKHTLPLLGSTQRKEDSKREIIVIVACIIEEDGEVIMDLEQTDEQETPEAFATLKIAEEKFLFVSKSQILILKLQLLHELTLHRGHPKLAQQVCDKLGVLTSSVTGVDMELKTEASLRHASAIPRATAASVVDSRARGLRIVAASDVDSRAGGSRIVASSAEDSRVGGSRAVAASSTGVRTSTAPLTIYGGCANNWFLHLEKCSMELRLTCSELSTMRTHHLARLYHYDANTQCMRLLLPFNLYMICDWRLGTYELVCLHLANCRICLEHDR</sequence>
<name>A0AAW2D6K0_9ROSI</name>
<dbReference type="GO" id="GO:0070979">
    <property type="term" value="P:protein K11-linked ubiquitination"/>
    <property type="evidence" value="ECO:0007669"/>
    <property type="project" value="TreeGrafter"/>
</dbReference>
<keyword evidence="1" id="KW-0132">Cell division</keyword>
<dbReference type="GO" id="GO:0031145">
    <property type="term" value="P:anaphase-promoting complex-dependent catabolic process"/>
    <property type="evidence" value="ECO:0007669"/>
    <property type="project" value="TreeGrafter"/>
</dbReference>
<dbReference type="EMBL" id="JAZDWU010000004">
    <property type="protein sequence ID" value="KAL0004955.1"/>
    <property type="molecule type" value="Genomic_DNA"/>
</dbReference>
<evidence type="ECO:0000256" key="2">
    <source>
        <dbReference type="ARBA" id="ARBA00022776"/>
    </source>
</evidence>
<keyword evidence="4" id="KW-0131">Cell cycle</keyword>
<organism evidence="5 6">
    <name type="scientific">Lithocarpus litseifolius</name>
    <dbReference type="NCBI Taxonomy" id="425828"/>
    <lineage>
        <taxon>Eukaryota</taxon>
        <taxon>Viridiplantae</taxon>
        <taxon>Streptophyta</taxon>
        <taxon>Embryophyta</taxon>
        <taxon>Tracheophyta</taxon>
        <taxon>Spermatophyta</taxon>
        <taxon>Magnoliopsida</taxon>
        <taxon>eudicotyledons</taxon>
        <taxon>Gunneridae</taxon>
        <taxon>Pentapetalae</taxon>
        <taxon>rosids</taxon>
        <taxon>fabids</taxon>
        <taxon>Fagales</taxon>
        <taxon>Fagaceae</taxon>
        <taxon>Lithocarpus</taxon>
    </lineage>
</organism>
<dbReference type="GO" id="GO:0005680">
    <property type="term" value="C:anaphase-promoting complex"/>
    <property type="evidence" value="ECO:0007669"/>
    <property type="project" value="InterPro"/>
</dbReference>
<dbReference type="InterPro" id="IPR037679">
    <property type="entry name" value="Apc5"/>
</dbReference>
<dbReference type="PANTHER" id="PTHR12830">
    <property type="entry name" value="ANAPHASE-PROMOTING COMPLEX SUBUNIT 5"/>
    <property type="match status" value="1"/>
</dbReference>
<keyword evidence="6" id="KW-1185">Reference proteome</keyword>
<evidence type="ECO:0000256" key="1">
    <source>
        <dbReference type="ARBA" id="ARBA00022618"/>
    </source>
</evidence>
<dbReference type="GO" id="GO:0045842">
    <property type="term" value="P:positive regulation of mitotic metaphase/anaphase transition"/>
    <property type="evidence" value="ECO:0007669"/>
    <property type="project" value="TreeGrafter"/>
</dbReference>
<protein>
    <submittedName>
        <fullName evidence="5">Uncharacterized protein</fullName>
    </submittedName>
</protein>
<reference evidence="5 6" key="1">
    <citation type="submission" date="2024-01" db="EMBL/GenBank/DDBJ databases">
        <title>A telomere-to-telomere, gap-free genome of sweet tea (Lithocarpus litseifolius).</title>
        <authorList>
            <person name="Zhou J."/>
        </authorList>
    </citation>
    <scope>NUCLEOTIDE SEQUENCE [LARGE SCALE GENOMIC DNA]</scope>
    <source>
        <strain evidence="5">Zhou-2022a</strain>
        <tissue evidence="5">Leaf</tissue>
    </source>
</reference>